<reference evidence="2" key="1">
    <citation type="submission" date="2020-11" db="EMBL/GenBank/DDBJ databases">
        <authorList>
            <person name="Tran Van P."/>
        </authorList>
    </citation>
    <scope>NUCLEOTIDE SEQUENCE</scope>
</reference>
<name>A0A7R9AF12_9CRUS</name>
<dbReference type="EMBL" id="LR904694">
    <property type="protein sequence ID" value="CAD7253028.1"/>
    <property type="molecule type" value="Genomic_DNA"/>
</dbReference>
<keyword evidence="3" id="KW-1185">Reference proteome</keyword>
<proteinExistence type="predicted"/>
<evidence type="ECO:0000256" key="1">
    <source>
        <dbReference type="SAM" id="MobiDB-lite"/>
    </source>
</evidence>
<gene>
    <name evidence="2" type="ORF">DSTB1V02_LOCUS12779</name>
</gene>
<accession>A0A7R9AF12</accession>
<feature type="compositionally biased region" description="Basic and acidic residues" evidence="1">
    <location>
        <begin position="139"/>
        <end position="167"/>
    </location>
</feature>
<dbReference type="EMBL" id="CAJPEV010005177">
    <property type="protein sequence ID" value="CAG0902853.1"/>
    <property type="molecule type" value="Genomic_DNA"/>
</dbReference>
<protein>
    <submittedName>
        <fullName evidence="2">Uncharacterized protein</fullName>
    </submittedName>
</protein>
<dbReference type="Proteomes" id="UP000677054">
    <property type="component" value="Unassembled WGS sequence"/>
</dbReference>
<dbReference type="AlphaFoldDB" id="A0A7R9AF12"/>
<sequence>MVVIKPKDRNMQGKLPEQMKPMKQAFKLPEMKRRDCLSAGLSLACDVKALALSASSRWSLSSEVSVLLLAWEEELRPSLEAFLGGILTGGVEEDFRVVKVMKRANRSLAESLNSFSRQGGTPPKDLGDSLLDVQVAKRRTADGRHTQRKATDERLPRQHTTDVDGRP</sequence>
<feature type="region of interest" description="Disordered" evidence="1">
    <location>
        <begin position="111"/>
        <end position="167"/>
    </location>
</feature>
<evidence type="ECO:0000313" key="2">
    <source>
        <dbReference type="EMBL" id="CAD7253028.1"/>
    </source>
</evidence>
<organism evidence="2">
    <name type="scientific">Darwinula stevensoni</name>
    <dbReference type="NCBI Taxonomy" id="69355"/>
    <lineage>
        <taxon>Eukaryota</taxon>
        <taxon>Metazoa</taxon>
        <taxon>Ecdysozoa</taxon>
        <taxon>Arthropoda</taxon>
        <taxon>Crustacea</taxon>
        <taxon>Oligostraca</taxon>
        <taxon>Ostracoda</taxon>
        <taxon>Podocopa</taxon>
        <taxon>Podocopida</taxon>
        <taxon>Darwinulocopina</taxon>
        <taxon>Darwinuloidea</taxon>
        <taxon>Darwinulidae</taxon>
        <taxon>Darwinula</taxon>
    </lineage>
</organism>
<evidence type="ECO:0000313" key="3">
    <source>
        <dbReference type="Proteomes" id="UP000677054"/>
    </source>
</evidence>